<protein>
    <recommendedName>
        <fullName evidence="5">EXPERA domain-containing protein</fullName>
    </recommendedName>
</protein>
<keyword evidence="2" id="KW-1133">Transmembrane helix</keyword>
<accession>A0A1J8R6V3</accession>
<reference evidence="3 4" key="1">
    <citation type="submission" date="2016-03" db="EMBL/GenBank/DDBJ databases">
        <title>Comparative genomics of the ectomycorrhizal sister species Rhizopogon vinicolor and Rhizopogon vesiculosus (Basidiomycota: Boletales) reveals a divergence of the mating type B locus.</title>
        <authorList>
            <person name="Mujic A.B."/>
            <person name="Kuo A."/>
            <person name="Tritt A."/>
            <person name="Lipzen A."/>
            <person name="Chen C."/>
            <person name="Johnson J."/>
            <person name="Sharma A."/>
            <person name="Barry K."/>
            <person name="Grigoriev I.V."/>
            <person name="Spatafora J.W."/>
        </authorList>
    </citation>
    <scope>NUCLEOTIDE SEQUENCE [LARGE SCALE GENOMIC DNA]</scope>
    <source>
        <strain evidence="3 4">AM-OR11-056</strain>
    </source>
</reference>
<comment type="caution">
    <text evidence="3">The sequence shown here is derived from an EMBL/GenBank/DDBJ whole genome shotgun (WGS) entry which is preliminary data.</text>
</comment>
<proteinExistence type="predicted"/>
<organism evidence="3 4">
    <name type="scientific">Rhizopogon vesiculosus</name>
    <dbReference type="NCBI Taxonomy" id="180088"/>
    <lineage>
        <taxon>Eukaryota</taxon>
        <taxon>Fungi</taxon>
        <taxon>Dikarya</taxon>
        <taxon>Basidiomycota</taxon>
        <taxon>Agaricomycotina</taxon>
        <taxon>Agaricomycetes</taxon>
        <taxon>Agaricomycetidae</taxon>
        <taxon>Boletales</taxon>
        <taxon>Suillineae</taxon>
        <taxon>Rhizopogonaceae</taxon>
        <taxon>Rhizopogon</taxon>
    </lineage>
</organism>
<keyword evidence="2" id="KW-0472">Membrane</keyword>
<dbReference type="AlphaFoldDB" id="A0A1J8R6V3"/>
<feature type="compositionally biased region" description="Basic residues" evidence="1">
    <location>
        <begin position="50"/>
        <end position="64"/>
    </location>
</feature>
<dbReference type="STRING" id="180088.A0A1J8R6V3"/>
<evidence type="ECO:0000313" key="3">
    <source>
        <dbReference type="EMBL" id="OJA21369.1"/>
    </source>
</evidence>
<feature type="region of interest" description="Disordered" evidence="1">
    <location>
        <begin position="1"/>
        <end position="81"/>
    </location>
</feature>
<feature type="transmembrane region" description="Helical" evidence="2">
    <location>
        <begin position="112"/>
        <end position="133"/>
    </location>
</feature>
<dbReference type="Proteomes" id="UP000183567">
    <property type="component" value="Unassembled WGS sequence"/>
</dbReference>
<dbReference type="EMBL" id="LVVM01000172">
    <property type="protein sequence ID" value="OJA21369.1"/>
    <property type="molecule type" value="Genomic_DNA"/>
</dbReference>
<evidence type="ECO:0000256" key="1">
    <source>
        <dbReference type="SAM" id="MobiDB-lite"/>
    </source>
</evidence>
<name>A0A1J8R6V3_9AGAM</name>
<keyword evidence="4" id="KW-1185">Reference proteome</keyword>
<sequence length="285" mass="32097">MTITPVFSAAHSARWGDMSEDERRQRRKRTRTSDGESQTETEVDVDRPSPRKVKPLPTHTHGHRQQHDVVPAPQAHAPERSTTWAAAASSNLLIYHHVLPDSIPMAVKTHTWITLWFVLSAPVIFWDVGYCFMRPRSMLGGDLHWIWKPYEIYQNIDYVYGVKALEAGDGFTNAQSLLNVIETLMNLAYVYLAHVSGWSPAPLIGFAAASMTLSKTVLYWAQEYYCGFCAIGHNTWSDLIVYWILPNGLWIVVPSLIVARLGKDIAASLHVAERNAIKTASGKRQ</sequence>
<keyword evidence="2" id="KW-0812">Transmembrane</keyword>
<feature type="transmembrane region" description="Helical" evidence="2">
    <location>
        <begin position="240"/>
        <end position="259"/>
    </location>
</feature>
<dbReference type="OrthoDB" id="60858at2759"/>
<evidence type="ECO:0000313" key="4">
    <source>
        <dbReference type="Proteomes" id="UP000183567"/>
    </source>
</evidence>
<dbReference type="PANTHER" id="PTHR37919">
    <property type="entry name" value="PROTEIN CBG05606"/>
    <property type="match status" value="1"/>
</dbReference>
<evidence type="ECO:0008006" key="5">
    <source>
        <dbReference type="Google" id="ProtNLM"/>
    </source>
</evidence>
<dbReference type="PANTHER" id="PTHR37919:SF2">
    <property type="entry name" value="EXPERA DOMAIN-CONTAINING PROTEIN"/>
    <property type="match status" value="1"/>
</dbReference>
<evidence type="ECO:0000256" key="2">
    <source>
        <dbReference type="SAM" id="Phobius"/>
    </source>
</evidence>
<gene>
    <name evidence="3" type="ORF">AZE42_07307</name>
</gene>